<organism evidence="12 13">
    <name type="scientific">Vagococcus entomophilus</name>
    <dbReference type="NCBI Taxonomy" id="1160095"/>
    <lineage>
        <taxon>Bacteria</taxon>
        <taxon>Bacillati</taxon>
        <taxon>Bacillota</taxon>
        <taxon>Bacilli</taxon>
        <taxon>Lactobacillales</taxon>
        <taxon>Enterococcaceae</taxon>
        <taxon>Vagococcus</taxon>
    </lineage>
</organism>
<keyword evidence="4" id="KW-0547">Nucleotide-binding</keyword>
<comment type="function">
    <text evidence="1 9">May be involved in recombinational repair of damaged DNA.</text>
</comment>
<dbReference type="PANTHER" id="PTHR11059">
    <property type="entry name" value="DNA REPAIR PROTEIN RECN"/>
    <property type="match status" value="1"/>
</dbReference>
<dbReference type="NCBIfam" id="NF008121">
    <property type="entry name" value="PRK10869.1"/>
    <property type="match status" value="1"/>
</dbReference>
<evidence type="ECO:0000256" key="5">
    <source>
        <dbReference type="ARBA" id="ARBA00022763"/>
    </source>
</evidence>
<dbReference type="GO" id="GO:0006281">
    <property type="term" value="P:DNA repair"/>
    <property type="evidence" value="ECO:0007669"/>
    <property type="project" value="UniProtKB-KW"/>
</dbReference>
<dbReference type="InterPro" id="IPR027417">
    <property type="entry name" value="P-loop_NTPase"/>
</dbReference>
<comment type="similarity">
    <text evidence="2 9">Belongs to the RecN family.</text>
</comment>
<keyword evidence="10" id="KW-0175">Coiled coil</keyword>
<keyword evidence="13" id="KW-1185">Reference proteome</keyword>
<comment type="caution">
    <text evidence="12">The sequence shown here is derived from an EMBL/GenBank/DDBJ whole genome shotgun (WGS) entry which is preliminary data.</text>
</comment>
<dbReference type="GO" id="GO:0005524">
    <property type="term" value="F:ATP binding"/>
    <property type="evidence" value="ECO:0007669"/>
    <property type="project" value="UniProtKB-KW"/>
</dbReference>
<dbReference type="PANTHER" id="PTHR11059:SF0">
    <property type="entry name" value="DNA REPAIR PROTEIN RECN"/>
    <property type="match status" value="1"/>
</dbReference>
<dbReference type="RefSeq" id="WP_126821805.1">
    <property type="nucleotide sequence ID" value="NZ_JBHLWU010000001.1"/>
</dbReference>
<keyword evidence="5 9" id="KW-0227">DNA damage</keyword>
<dbReference type="FunFam" id="3.40.50.300:FF:000319">
    <property type="entry name" value="DNA repair protein RecN"/>
    <property type="match status" value="1"/>
</dbReference>
<evidence type="ECO:0000259" key="11">
    <source>
        <dbReference type="Pfam" id="PF02463"/>
    </source>
</evidence>
<evidence type="ECO:0000256" key="2">
    <source>
        <dbReference type="ARBA" id="ARBA00009441"/>
    </source>
</evidence>
<dbReference type="GO" id="GO:0009432">
    <property type="term" value="P:SOS response"/>
    <property type="evidence" value="ECO:0007669"/>
    <property type="project" value="TreeGrafter"/>
</dbReference>
<dbReference type="InterPro" id="IPR003395">
    <property type="entry name" value="RecF/RecN/SMC_N"/>
</dbReference>
<accession>A0A430AIA8</accession>
<dbReference type="CDD" id="cd03241">
    <property type="entry name" value="ABC_RecN"/>
    <property type="match status" value="2"/>
</dbReference>
<evidence type="ECO:0000313" key="12">
    <source>
        <dbReference type="EMBL" id="RSU07820.1"/>
    </source>
</evidence>
<feature type="domain" description="RecF/RecN/SMC N-terminal" evidence="11">
    <location>
        <begin position="1"/>
        <end position="513"/>
    </location>
</feature>
<dbReference type="AlphaFoldDB" id="A0A430AIA8"/>
<evidence type="ECO:0000256" key="10">
    <source>
        <dbReference type="SAM" id="Coils"/>
    </source>
</evidence>
<evidence type="ECO:0000256" key="1">
    <source>
        <dbReference type="ARBA" id="ARBA00003618"/>
    </source>
</evidence>
<proteinExistence type="inferred from homology"/>
<protein>
    <recommendedName>
        <fullName evidence="3 9">DNA repair protein RecN</fullName>
    </recommendedName>
    <alternativeName>
        <fullName evidence="8 9">Recombination protein N</fullName>
    </alternativeName>
</protein>
<evidence type="ECO:0000256" key="8">
    <source>
        <dbReference type="ARBA" id="ARBA00033408"/>
    </source>
</evidence>
<evidence type="ECO:0000256" key="4">
    <source>
        <dbReference type="ARBA" id="ARBA00022741"/>
    </source>
</evidence>
<evidence type="ECO:0000256" key="7">
    <source>
        <dbReference type="ARBA" id="ARBA00023204"/>
    </source>
</evidence>
<gene>
    <name evidence="12" type="ORF">CBF30_00850</name>
</gene>
<evidence type="ECO:0000256" key="9">
    <source>
        <dbReference type="PIRNR" id="PIRNR003128"/>
    </source>
</evidence>
<dbReference type="FunFam" id="3.40.50.300:FF:000356">
    <property type="entry name" value="DNA repair protein RecN"/>
    <property type="match status" value="1"/>
</dbReference>
<dbReference type="SUPFAM" id="SSF52540">
    <property type="entry name" value="P-loop containing nucleoside triphosphate hydrolases"/>
    <property type="match status" value="2"/>
</dbReference>
<keyword evidence="6" id="KW-0067">ATP-binding</keyword>
<dbReference type="PIRSF" id="PIRSF003128">
    <property type="entry name" value="RecN"/>
    <property type="match status" value="1"/>
</dbReference>
<dbReference type="GO" id="GO:0006310">
    <property type="term" value="P:DNA recombination"/>
    <property type="evidence" value="ECO:0007669"/>
    <property type="project" value="InterPro"/>
</dbReference>
<sequence>MLQELSIRNFAIIPALNVTFDEGMTVLTGETGAGKSIIIDAVGLLAGGRGSNEYIRQGEKKCVLEGLFAMDQHPLVEKRLDSLSIEHEDNMLVLQREIYRNGKNTCRINGHLVNLTTLRSIGELLVDIHGQNEHQELMQASKHVELLDEYGKEKIGSAKVAYQKVFQQYHELRSKMEKKEKNEKEFAQRMDMLRFQVEEIEAAQLEVGEEERLLEERNKLVNYQKIAESLKVGYDALQGEEASSSLDRIGFAMDAMLSIEAIDREYQAIAEAIQNGYFILQEAAADLSRQLDSLEMDEGRLEVVESRLDSIRQLKRKYGDSEQAIIEYYKEITLELSESLSFENQSTQLEKELKEKEDKLIQFGDSLSELRVKEAKKLEADIMKQLKELYLEKAIFQVKIVAHGEGLKAYRENGKDEIEFYLTTNPGEPLKPLVKVASGGELSRIMLAMKTILSQTQGMTSIIFDEVDTGVSGRIAQSIAEKIHQVAQHSQVLCITHLPQVAAIADAQYFIKKEIVADRTKTSVEILSLEQRVQEIARMLAGTQITPLTVEHAKELLQLAGK</sequence>
<dbReference type="EMBL" id="NGJZ01000001">
    <property type="protein sequence ID" value="RSU07820.1"/>
    <property type="molecule type" value="Genomic_DNA"/>
</dbReference>
<keyword evidence="7 9" id="KW-0234">DNA repair</keyword>
<dbReference type="Gene3D" id="3.40.50.300">
    <property type="entry name" value="P-loop containing nucleotide triphosphate hydrolases"/>
    <property type="match status" value="2"/>
</dbReference>
<name>A0A430AIA8_9ENTE</name>
<evidence type="ECO:0000256" key="3">
    <source>
        <dbReference type="ARBA" id="ARBA00021315"/>
    </source>
</evidence>
<evidence type="ECO:0000313" key="13">
    <source>
        <dbReference type="Proteomes" id="UP000288669"/>
    </source>
</evidence>
<reference evidence="12 13" key="1">
    <citation type="submission" date="2017-05" db="EMBL/GenBank/DDBJ databases">
        <title>Vagococcus spp. assemblies.</title>
        <authorList>
            <person name="Gulvik C.A."/>
        </authorList>
    </citation>
    <scope>NUCLEOTIDE SEQUENCE [LARGE SCALE GENOMIC DNA]</scope>
    <source>
        <strain evidence="12 13">DSM 24756</strain>
    </source>
</reference>
<dbReference type="Proteomes" id="UP000288669">
    <property type="component" value="Unassembled WGS sequence"/>
</dbReference>
<feature type="coiled-coil region" evidence="10">
    <location>
        <begin position="162"/>
        <end position="189"/>
    </location>
</feature>
<dbReference type="GO" id="GO:0043590">
    <property type="term" value="C:bacterial nucleoid"/>
    <property type="evidence" value="ECO:0007669"/>
    <property type="project" value="TreeGrafter"/>
</dbReference>
<dbReference type="Pfam" id="PF02463">
    <property type="entry name" value="SMC_N"/>
    <property type="match status" value="1"/>
</dbReference>
<evidence type="ECO:0000256" key="6">
    <source>
        <dbReference type="ARBA" id="ARBA00022840"/>
    </source>
</evidence>
<dbReference type="OrthoDB" id="9806954at2"/>
<dbReference type="NCBIfam" id="TIGR00634">
    <property type="entry name" value="recN"/>
    <property type="match status" value="1"/>
</dbReference>
<dbReference type="InterPro" id="IPR004604">
    <property type="entry name" value="DNA_recomb/repair_RecN"/>
</dbReference>